<dbReference type="InterPro" id="IPR036291">
    <property type="entry name" value="NAD(P)-bd_dom_sf"/>
</dbReference>
<organism evidence="9 10">
    <name type="scientific">Orlajensenia flava</name>
    <dbReference type="NCBI Taxonomy" id="2565934"/>
    <lineage>
        <taxon>Bacteria</taxon>
        <taxon>Bacillati</taxon>
        <taxon>Actinomycetota</taxon>
        <taxon>Actinomycetes</taxon>
        <taxon>Micrococcales</taxon>
        <taxon>Microbacteriaceae</taxon>
        <taxon>Orlajensenia</taxon>
    </lineage>
</organism>
<feature type="domain" description="Alcohol dehydrogenase-like N-terminal" evidence="8">
    <location>
        <begin position="23"/>
        <end position="111"/>
    </location>
</feature>
<comment type="cofactor">
    <cofactor evidence="1 6">
        <name>Zn(2+)</name>
        <dbReference type="ChEBI" id="CHEBI:29105"/>
    </cofactor>
</comment>
<name>A0A4S4FV19_9MICO</name>
<dbReference type="InterPro" id="IPR013149">
    <property type="entry name" value="ADH-like_C"/>
</dbReference>
<evidence type="ECO:0000313" key="10">
    <source>
        <dbReference type="Proteomes" id="UP000307380"/>
    </source>
</evidence>
<dbReference type="SUPFAM" id="SSF51735">
    <property type="entry name" value="NAD(P)-binding Rossmann-fold domains"/>
    <property type="match status" value="1"/>
</dbReference>
<dbReference type="Gene3D" id="3.90.180.10">
    <property type="entry name" value="Medium-chain alcohol dehydrogenases, catalytic domain"/>
    <property type="match status" value="2"/>
</dbReference>
<evidence type="ECO:0000256" key="1">
    <source>
        <dbReference type="ARBA" id="ARBA00001947"/>
    </source>
</evidence>
<dbReference type="AlphaFoldDB" id="A0A4S4FV19"/>
<evidence type="ECO:0000259" key="8">
    <source>
        <dbReference type="Pfam" id="PF08240"/>
    </source>
</evidence>
<dbReference type="EMBL" id="SSSN01000005">
    <property type="protein sequence ID" value="THG34583.1"/>
    <property type="molecule type" value="Genomic_DNA"/>
</dbReference>
<comment type="similarity">
    <text evidence="2 6">Belongs to the zinc-containing alcohol dehydrogenase family.</text>
</comment>
<evidence type="ECO:0000256" key="4">
    <source>
        <dbReference type="ARBA" id="ARBA00022833"/>
    </source>
</evidence>
<dbReference type="GO" id="GO:0016491">
    <property type="term" value="F:oxidoreductase activity"/>
    <property type="evidence" value="ECO:0007669"/>
    <property type="project" value="UniProtKB-KW"/>
</dbReference>
<evidence type="ECO:0000256" key="6">
    <source>
        <dbReference type="RuleBase" id="RU361277"/>
    </source>
</evidence>
<dbReference type="InterPro" id="IPR013154">
    <property type="entry name" value="ADH-like_N"/>
</dbReference>
<dbReference type="OrthoDB" id="9797931at2"/>
<evidence type="ECO:0000259" key="7">
    <source>
        <dbReference type="Pfam" id="PF00107"/>
    </source>
</evidence>
<sequence>MKAVYTAAPGAVEVREVPTPTVGPEDVLVRMRACGICGTDLGFVAAGGMPYLGQPIALGHEPAGEVVDVGARVTDISVGDHVVVNPMSAPSGIIGNGGALGALRELLVIENARVGRDLAIIPESLPFWLAALNEPMAVAKHLVNRGAPLSSESAVVFGAGPIGLGAAIWLKLAGVSHVVVVDVVRARLDKAIDVGADAVIDSSNEDVAARLMELHGEAANAIGMPRPATDLYLDAAGAPSVLQTAIASAKWGARLVMAGVHKQPELIDTGQMMIAELTFSSSMGYPTEIFEVTADLIAHQERFAKLVSHRIDFGDVESAIELAGTPGATDKVVITFGP</sequence>
<dbReference type="Pfam" id="PF08240">
    <property type="entry name" value="ADH_N"/>
    <property type="match status" value="1"/>
</dbReference>
<dbReference type="GO" id="GO:0008270">
    <property type="term" value="F:zinc ion binding"/>
    <property type="evidence" value="ECO:0007669"/>
    <property type="project" value="InterPro"/>
</dbReference>
<accession>A0A4S4FV19</accession>
<keyword evidence="4 6" id="KW-0862">Zinc</keyword>
<dbReference type="InterPro" id="IPR011032">
    <property type="entry name" value="GroES-like_sf"/>
</dbReference>
<keyword evidence="10" id="KW-1185">Reference proteome</keyword>
<feature type="domain" description="Alcohol dehydrogenase-like C-terminal" evidence="7">
    <location>
        <begin position="161"/>
        <end position="297"/>
    </location>
</feature>
<evidence type="ECO:0000256" key="2">
    <source>
        <dbReference type="ARBA" id="ARBA00008072"/>
    </source>
</evidence>
<evidence type="ECO:0000256" key="5">
    <source>
        <dbReference type="ARBA" id="ARBA00023002"/>
    </source>
</evidence>
<evidence type="ECO:0000256" key="3">
    <source>
        <dbReference type="ARBA" id="ARBA00022723"/>
    </source>
</evidence>
<comment type="caution">
    <text evidence="9">The sequence shown here is derived from an EMBL/GenBank/DDBJ whole genome shotgun (WGS) entry which is preliminary data.</text>
</comment>
<dbReference type="Gene3D" id="3.40.50.720">
    <property type="entry name" value="NAD(P)-binding Rossmann-like Domain"/>
    <property type="match status" value="1"/>
</dbReference>
<keyword evidence="3 6" id="KW-0479">Metal-binding</keyword>
<dbReference type="InterPro" id="IPR002328">
    <property type="entry name" value="ADH_Zn_CS"/>
</dbReference>
<dbReference type="PROSITE" id="PS00059">
    <property type="entry name" value="ADH_ZINC"/>
    <property type="match status" value="1"/>
</dbReference>
<gene>
    <name evidence="9" type="ORF">E6C70_08405</name>
</gene>
<dbReference type="PANTHER" id="PTHR43161:SF23">
    <property type="entry name" value="(R,R)-BUTANEDIOL DEHYDROGENASE-RELATED"/>
    <property type="match status" value="1"/>
</dbReference>
<protein>
    <submittedName>
        <fullName evidence="9">Theronine dehydrogenase</fullName>
    </submittedName>
</protein>
<dbReference type="PANTHER" id="PTHR43161">
    <property type="entry name" value="SORBITOL DEHYDROGENASE"/>
    <property type="match status" value="1"/>
</dbReference>
<dbReference type="Proteomes" id="UP000307380">
    <property type="component" value="Unassembled WGS sequence"/>
</dbReference>
<reference evidence="9 10" key="1">
    <citation type="submission" date="2019-04" db="EMBL/GenBank/DDBJ databases">
        <authorList>
            <person name="Jiang L."/>
        </authorList>
    </citation>
    <scope>NUCLEOTIDE SEQUENCE [LARGE SCALE GENOMIC DNA]</scope>
    <source>
        <strain evidence="9 10">YIM 131861</strain>
    </source>
</reference>
<dbReference type="Pfam" id="PF00107">
    <property type="entry name" value="ADH_zinc_N"/>
    <property type="match status" value="1"/>
</dbReference>
<keyword evidence="5" id="KW-0560">Oxidoreductase</keyword>
<proteinExistence type="inferred from homology"/>
<dbReference type="SUPFAM" id="SSF50129">
    <property type="entry name" value="GroES-like"/>
    <property type="match status" value="1"/>
</dbReference>
<evidence type="ECO:0000313" key="9">
    <source>
        <dbReference type="EMBL" id="THG34583.1"/>
    </source>
</evidence>